<evidence type="ECO:0000256" key="1">
    <source>
        <dbReference type="SAM" id="MobiDB-lite"/>
    </source>
</evidence>
<dbReference type="EMBL" id="GBEZ01014170">
    <property type="protein sequence ID" value="JAC71883.1"/>
    <property type="molecule type" value="Transcribed_RNA"/>
</dbReference>
<gene>
    <name evidence="2" type="ORF">TSPGSL018_950</name>
</gene>
<proteinExistence type="predicted"/>
<name>A0A061RIQ8_9CHLO</name>
<evidence type="ECO:0000313" key="2">
    <source>
        <dbReference type="EMBL" id="JAC71883.1"/>
    </source>
</evidence>
<feature type="region of interest" description="Disordered" evidence="1">
    <location>
        <begin position="1"/>
        <end position="22"/>
    </location>
</feature>
<sequence length="183" mass="19656">NGRSQPKGAANKSSRKPFRSISQVLDTPVTPDLLAGLPAPVQQSNLMMGPKLVQVESRTVDPNLVNAAMSSMIDTAKILVTAENQNLLTLFHGLASQLPMKLQISTALGRQALRSELSSAAKAIVEGTGKQFDLVLCDPEIVKQDGQLVPSIHSNFSVPVALFSGRPHAPCGRLAERPRQRRC</sequence>
<accession>A0A061RIQ8</accession>
<reference evidence="2" key="1">
    <citation type="submission" date="2014-05" db="EMBL/GenBank/DDBJ databases">
        <title>The transcriptome of the halophilic microalga Tetraselmis sp. GSL018 isolated from the Great Salt Lake, Utah.</title>
        <authorList>
            <person name="Jinkerson R.E."/>
            <person name="D'Adamo S."/>
            <person name="Posewitz M.C."/>
        </authorList>
    </citation>
    <scope>NUCLEOTIDE SEQUENCE</scope>
    <source>
        <strain evidence="2">GSL018</strain>
    </source>
</reference>
<dbReference type="AlphaFoldDB" id="A0A061RIQ8"/>
<feature type="non-terminal residue" evidence="2">
    <location>
        <position position="1"/>
    </location>
</feature>
<protein>
    <submittedName>
        <fullName evidence="2">Uncharacterized protein</fullName>
    </submittedName>
</protein>
<organism evidence="2">
    <name type="scientific">Tetraselmis sp. GSL018</name>
    <dbReference type="NCBI Taxonomy" id="582737"/>
    <lineage>
        <taxon>Eukaryota</taxon>
        <taxon>Viridiplantae</taxon>
        <taxon>Chlorophyta</taxon>
        <taxon>core chlorophytes</taxon>
        <taxon>Chlorodendrophyceae</taxon>
        <taxon>Chlorodendrales</taxon>
        <taxon>Chlorodendraceae</taxon>
        <taxon>Tetraselmis</taxon>
    </lineage>
</organism>